<dbReference type="Gene3D" id="1.10.10.10">
    <property type="entry name" value="Winged helix-like DNA-binding domain superfamily/Winged helix DNA-binding domain"/>
    <property type="match status" value="1"/>
</dbReference>
<dbReference type="InterPro" id="IPR036388">
    <property type="entry name" value="WH-like_DNA-bd_sf"/>
</dbReference>
<reference evidence="4" key="2">
    <citation type="submission" date="2020-09" db="EMBL/GenBank/DDBJ databases">
        <authorList>
            <person name="Sun Q."/>
            <person name="Zhou Y."/>
        </authorList>
    </citation>
    <scope>NUCLEOTIDE SEQUENCE</scope>
    <source>
        <strain evidence="4">CGMCC 1.8984</strain>
    </source>
</reference>
<dbReference type="PROSITE" id="PS00893">
    <property type="entry name" value="NUDIX_BOX"/>
    <property type="match status" value="1"/>
</dbReference>
<dbReference type="GO" id="GO:0006950">
    <property type="term" value="P:response to stress"/>
    <property type="evidence" value="ECO:0007669"/>
    <property type="project" value="TreeGrafter"/>
</dbReference>
<dbReference type="Pfam" id="PF00293">
    <property type="entry name" value="NUDIX"/>
    <property type="match status" value="1"/>
</dbReference>
<dbReference type="Gene3D" id="3.90.79.10">
    <property type="entry name" value="Nucleoside Triphosphate Pyrophosphohydrolase"/>
    <property type="match status" value="1"/>
</dbReference>
<dbReference type="PANTHER" id="PTHR33164:SF43">
    <property type="entry name" value="HTH-TYPE TRANSCRIPTIONAL REPRESSOR YETL"/>
    <property type="match status" value="1"/>
</dbReference>
<dbReference type="SMART" id="SM00347">
    <property type="entry name" value="HTH_MARR"/>
    <property type="match status" value="1"/>
</dbReference>
<dbReference type="InterPro" id="IPR000835">
    <property type="entry name" value="HTH_MarR-typ"/>
</dbReference>
<comment type="caution">
    <text evidence="4">The sequence shown here is derived from an EMBL/GenBank/DDBJ whole genome shotgun (WGS) entry which is preliminary data.</text>
</comment>
<dbReference type="PANTHER" id="PTHR33164">
    <property type="entry name" value="TRANSCRIPTIONAL REGULATOR, MARR FAMILY"/>
    <property type="match status" value="1"/>
</dbReference>
<dbReference type="Proteomes" id="UP000636956">
    <property type="component" value="Unassembled WGS sequence"/>
</dbReference>
<accession>A0A917PB00</accession>
<dbReference type="PROSITE" id="PS50995">
    <property type="entry name" value="HTH_MARR_2"/>
    <property type="match status" value="1"/>
</dbReference>
<dbReference type="GO" id="GO:0016787">
    <property type="term" value="F:hydrolase activity"/>
    <property type="evidence" value="ECO:0007669"/>
    <property type="project" value="UniProtKB-KW"/>
</dbReference>
<dbReference type="SUPFAM" id="SSF46785">
    <property type="entry name" value="Winged helix' DNA-binding domain"/>
    <property type="match status" value="1"/>
</dbReference>
<dbReference type="EMBL" id="BMMD01000001">
    <property type="protein sequence ID" value="GGJ69324.1"/>
    <property type="molecule type" value="Genomic_DNA"/>
</dbReference>
<organism evidence="4 5">
    <name type="scientific">Agromyces bauzanensis</name>
    <dbReference type="NCBI Taxonomy" id="1308924"/>
    <lineage>
        <taxon>Bacteria</taxon>
        <taxon>Bacillati</taxon>
        <taxon>Actinomycetota</taxon>
        <taxon>Actinomycetes</taxon>
        <taxon>Micrococcales</taxon>
        <taxon>Microbacteriaceae</taxon>
        <taxon>Agromyces</taxon>
    </lineage>
</organism>
<dbReference type="InterPro" id="IPR020084">
    <property type="entry name" value="NUDIX_hydrolase_CS"/>
</dbReference>
<feature type="domain" description="HTH marR-type" evidence="2">
    <location>
        <begin position="20"/>
        <end position="159"/>
    </location>
</feature>
<evidence type="ECO:0000313" key="5">
    <source>
        <dbReference type="Proteomes" id="UP000636956"/>
    </source>
</evidence>
<keyword evidence="5" id="KW-1185">Reference proteome</keyword>
<dbReference type="AlphaFoldDB" id="A0A917PB00"/>
<feature type="domain" description="Nudix hydrolase" evidence="3">
    <location>
        <begin position="203"/>
        <end position="329"/>
    </location>
</feature>
<gene>
    <name evidence="4" type="ORF">GCM10011372_03920</name>
</gene>
<proteinExistence type="predicted"/>
<dbReference type="SUPFAM" id="SSF55811">
    <property type="entry name" value="Nudix"/>
    <property type="match status" value="1"/>
</dbReference>
<evidence type="ECO:0000259" key="2">
    <source>
        <dbReference type="PROSITE" id="PS50995"/>
    </source>
</evidence>
<evidence type="ECO:0000259" key="3">
    <source>
        <dbReference type="PROSITE" id="PS51462"/>
    </source>
</evidence>
<protein>
    <recommendedName>
        <fullName evidence="6">MarR family transcriptional regulator</fullName>
    </recommendedName>
</protein>
<dbReference type="InterPro" id="IPR039422">
    <property type="entry name" value="MarR/SlyA-like"/>
</dbReference>
<evidence type="ECO:0008006" key="6">
    <source>
        <dbReference type="Google" id="ProtNLM"/>
    </source>
</evidence>
<reference evidence="4" key="1">
    <citation type="journal article" date="2014" name="Int. J. Syst. Evol. Microbiol.">
        <title>Complete genome sequence of Corynebacterium casei LMG S-19264T (=DSM 44701T), isolated from a smear-ripened cheese.</title>
        <authorList>
            <consortium name="US DOE Joint Genome Institute (JGI-PGF)"/>
            <person name="Walter F."/>
            <person name="Albersmeier A."/>
            <person name="Kalinowski J."/>
            <person name="Ruckert C."/>
        </authorList>
    </citation>
    <scope>NUCLEOTIDE SEQUENCE</scope>
    <source>
        <strain evidence="4">CGMCC 1.8984</strain>
    </source>
</reference>
<dbReference type="PROSITE" id="PS51462">
    <property type="entry name" value="NUDIX"/>
    <property type="match status" value="1"/>
</dbReference>
<evidence type="ECO:0000256" key="1">
    <source>
        <dbReference type="ARBA" id="ARBA00022801"/>
    </source>
</evidence>
<dbReference type="InterPro" id="IPR036390">
    <property type="entry name" value="WH_DNA-bd_sf"/>
</dbReference>
<name>A0A917PB00_9MICO</name>
<keyword evidence="1" id="KW-0378">Hydrolase</keyword>
<dbReference type="RefSeq" id="WP_188741739.1">
    <property type="nucleotide sequence ID" value="NZ_BAABFW010000041.1"/>
</dbReference>
<dbReference type="Pfam" id="PF12802">
    <property type="entry name" value="MarR_2"/>
    <property type="match status" value="1"/>
</dbReference>
<evidence type="ECO:0000313" key="4">
    <source>
        <dbReference type="EMBL" id="GGJ69324.1"/>
    </source>
</evidence>
<dbReference type="GO" id="GO:0003700">
    <property type="term" value="F:DNA-binding transcription factor activity"/>
    <property type="evidence" value="ECO:0007669"/>
    <property type="project" value="InterPro"/>
</dbReference>
<sequence>MPEGTTESSTSDGYWYDRTDPSTLDVLEAVRRHRDAEAMMRRRTRDDMDMGDTDVAALRWIIREERAGRDATSAAVARELGITTAAVTKLVGRLVTSGYLERSRHPSDRRAMLLSTLPGAHERLRRTLGPMHERMLQLAVSLTPAERAIVVDFLDRLAGIVVEAGDRAGAPARRESHVGHAGVMSGTSGDAWVEGPDGARYWGRFGAAGLLVVSPASEVLLQHRAAWSHFGGTWGMPGGARHEHEDAVQAAVREAAEEAGVPARLLAVRFTSVLDLGYWSYTTVVADAVERFAPVVSDPESIELRWVRFDSVGELPLHPRFAESWPSLRSRL</sequence>
<dbReference type="InterPro" id="IPR015797">
    <property type="entry name" value="NUDIX_hydrolase-like_dom_sf"/>
</dbReference>
<dbReference type="InterPro" id="IPR000086">
    <property type="entry name" value="NUDIX_hydrolase_dom"/>
</dbReference>